<evidence type="ECO:0000313" key="2">
    <source>
        <dbReference type="Proteomes" id="UP000651977"/>
    </source>
</evidence>
<organism evidence="1 2">
    <name type="scientific">Agarivorans gilvus</name>
    <dbReference type="NCBI Taxonomy" id="680279"/>
    <lineage>
        <taxon>Bacteria</taxon>
        <taxon>Pseudomonadati</taxon>
        <taxon>Pseudomonadota</taxon>
        <taxon>Gammaproteobacteria</taxon>
        <taxon>Alteromonadales</taxon>
        <taxon>Alteromonadaceae</taxon>
        <taxon>Agarivorans</taxon>
    </lineage>
</organism>
<keyword evidence="2" id="KW-1185">Reference proteome</keyword>
<sequence>MFEAIQKETFISTQVSTNSAYQSQPLHPSKSHHVCQRKLFLQVDEQSHFNDRYRPRAN</sequence>
<name>A0ABQ1I2E3_9ALTE</name>
<reference evidence="2" key="1">
    <citation type="journal article" date="2019" name="Int. J. Syst. Evol. Microbiol.">
        <title>The Global Catalogue of Microorganisms (GCM) 10K type strain sequencing project: providing services to taxonomists for standard genome sequencing and annotation.</title>
        <authorList>
            <consortium name="The Broad Institute Genomics Platform"/>
            <consortium name="The Broad Institute Genome Sequencing Center for Infectious Disease"/>
            <person name="Wu L."/>
            <person name="Ma J."/>
        </authorList>
    </citation>
    <scope>NUCLEOTIDE SEQUENCE [LARGE SCALE GENOMIC DNA]</scope>
    <source>
        <strain evidence="2">CGMCC 1.10131</strain>
    </source>
</reference>
<accession>A0ABQ1I2E3</accession>
<dbReference type="EMBL" id="BMDY01000012">
    <property type="protein sequence ID" value="GGB08411.1"/>
    <property type="molecule type" value="Genomic_DNA"/>
</dbReference>
<protein>
    <submittedName>
        <fullName evidence="1">Uncharacterized protein</fullName>
    </submittedName>
</protein>
<dbReference type="Proteomes" id="UP000651977">
    <property type="component" value="Unassembled WGS sequence"/>
</dbReference>
<comment type="caution">
    <text evidence="1">The sequence shown here is derived from an EMBL/GenBank/DDBJ whole genome shotgun (WGS) entry which is preliminary data.</text>
</comment>
<dbReference type="RefSeq" id="WP_157051773.1">
    <property type="nucleotide sequence ID" value="NZ_BMDY01000012.1"/>
</dbReference>
<proteinExistence type="predicted"/>
<gene>
    <name evidence="1" type="ORF">GCM10007414_22330</name>
</gene>
<evidence type="ECO:0000313" key="1">
    <source>
        <dbReference type="EMBL" id="GGB08411.1"/>
    </source>
</evidence>